<dbReference type="PANTHER" id="PTHR46412">
    <property type="entry name" value="BES1-INTERACTING MYC-LIKE PROTEIN"/>
    <property type="match status" value="1"/>
</dbReference>
<feature type="compositionally biased region" description="Basic and acidic residues" evidence="3">
    <location>
        <begin position="576"/>
        <end position="591"/>
    </location>
</feature>
<feature type="compositionally biased region" description="Basic and acidic residues" evidence="3">
    <location>
        <begin position="625"/>
        <end position="637"/>
    </location>
</feature>
<dbReference type="InterPro" id="IPR011598">
    <property type="entry name" value="bHLH_dom"/>
</dbReference>
<dbReference type="GO" id="GO:0003700">
    <property type="term" value="F:DNA-binding transcription factor activity"/>
    <property type="evidence" value="ECO:0007669"/>
    <property type="project" value="InterPro"/>
</dbReference>
<feature type="non-terminal residue" evidence="5">
    <location>
        <position position="700"/>
    </location>
</feature>
<evidence type="ECO:0000256" key="3">
    <source>
        <dbReference type="SAM" id="MobiDB-lite"/>
    </source>
</evidence>
<dbReference type="Proteomes" id="UP000824469">
    <property type="component" value="Unassembled WGS sequence"/>
</dbReference>
<feature type="region of interest" description="Disordered" evidence="3">
    <location>
        <begin position="553"/>
        <end position="637"/>
    </location>
</feature>
<keyword evidence="1" id="KW-0805">Transcription regulation</keyword>
<keyword evidence="2" id="KW-0804">Transcription</keyword>
<dbReference type="OMA" id="WNQERMK"/>
<feature type="non-terminal residue" evidence="5">
    <location>
        <position position="1"/>
    </location>
</feature>
<dbReference type="SMART" id="SM00353">
    <property type="entry name" value="HLH"/>
    <property type="match status" value="1"/>
</dbReference>
<dbReference type="Gene3D" id="4.10.280.10">
    <property type="entry name" value="Helix-loop-helix DNA-binding domain"/>
    <property type="match status" value="1"/>
</dbReference>
<keyword evidence="6" id="KW-1185">Reference proteome</keyword>
<feature type="compositionally biased region" description="Acidic residues" evidence="3">
    <location>
        <begin position="260"/>
        <end position="269"/>
    </location>
</feature>
<dbReference type="PANTHER" id="PTHR46412:SF3">
    <property type="entry name" value="TRANSCRIPTION FACTOR BIM1"/>
    <property type="match status" value="1"/>
</dbReference>
<evidence type="ECO:0000313" key="6">
    <source>
        <dbReference type="Proteomes" id="UP000824469"/>
    </source>
</evidence>
<evidence type="ECO:0000259" key="4">
    <source>
        <dbReference type="PROSITE" id="PS50888"/>
    </source>
</evidence>
<dbReference type="Pfam" id="PF00010">
    <property type="entry name" value="HLH"/>
    <property type="match status" value="1"/>
</dbReference>
<feature type="compositionally biased region" description="Polar residues" evidence="3">
    <location>
        <begin position="615"/>
        <end position="624"/>
    </location>
</feature>
<evidence type="ECO:0000313" key="5">
    <source>
        <dbReference type="EMBL" id="KAH9331168.1"/>
    </source>
</evidence>
<feature type="compositionally biased region" description="Polar residues" evidence="3">
    <location>
        <begin position="50"/>
        <end position="75"/>
    </location>
</feature>
<dbReference type="PROSITE" id="PS50888">
    <property type="entry name" value="BHLH"/>
    <property type="match status" value="1"/>
</dbReference>
<feature type="domain" description="BHLH" evidence="4">
    <location>
        <begin position="299"/>
        <end position="349"/>
    </location>
</feature>
<dbReference type="InterPro" id="IPR044295">
    <property type="entry name" value="BIM1/2/3"/>
</dbReference>
<feature type="compositionally biased region" description="Basic and acidic residues" evidence="3">
    <location>
        <begin position="225"/>
        <end position="236"/>
    </location>
</feature>
<proteinExistence type="predicted"/>
<organism evidence="5 6">
    <name type="scientific">Taxus chinensis</name>
    <name type="common">Chinese yew</name>
    <name type="synonym">Taxus wallichiana var. chinensis</name>
    <dbReference type="NCBI Taxonomy" id="29808"/>
    <lineage>
        <taxon>Eukaryota</taxon>
        <taxon>Viridiplantae</taxon>
        <taxon>Streptophyta</taxon>
        <taxon>Embryophyta</taxon>
        <taxon>Tracheophyta</taxon>
        <taxon>Spermatophyta</taxon>
        <taxon>Pinopsida</taxon>
        <taxon>Pinidae</taxon>
        <taxon>Conifers II</taxon>
        <taxon>Cupressales</taxon>
        <taxon>Taxaceae</taxon>
        <taxon>Taxus</taxon>
    </lineage>
</organism>
<dbReference type="GO" id="GO:0006351">
    <property type="term" value="P:DNA-templated transcription"/>
    <property type="evidence" value="ECO:0007669"/>
    <property type="project" value="InterPro"/>
</dbReference>
<dbReference type="SUPFAM" id="SSF47459">
    <property type="entry name" value="HLH, helix-loop-helix DNA-binding domain"/>
    <property type="match status" value="1"/>
</dbReference>
<dbReference type="InterPro" id="IPR036638">
    <property type="entry name" value="HLH_DNA-bd_sf"/>
</dbReference>
<dbReference type="EMBL" id="JAHRHJ020000001">
    <property type="protein sequence ID" value="KAH9331168.1"/>
    <property type="molecule type" value="Genomic_DNA"/>
</dbReference>
<feature type="compositionally biased region" description="Polar residues" evidence="3">
    <location>
        <begin position="553"/>
        <end position="569"/>
    </location>
</feature>
<evidence type="ECO:0000256" key="2">
    <source>
        <dbReference type="ARBA" id="ARBA00023163"/>
    </source>
</evidence>
<dbReference type="GO" id="GO:0046983">
    <property type="term" value="F:protein dimerization activity"/>
    <property type="evidence" value="ECO:0007669"/>
    <property type="project" value="InterPro"/>
</dbReference>
<feature type="compositionally biased region" description="Basic and acidic residues" evidence="3">
    <location>
        <begin position="270"/>
        <end position="294"/>
    </location>
</feature>
<reference evidence="5 6" key="1">
    <citation type="journal article" date="2021" name="Nat. Plants">
        <title>The Taxus genome provides insights into paclitaxel biosynthesis.</title>
        <authorList>
            <person name="Xiong X."/>
            <person name="Gou J."/>
            <person name="Liao Q."/>
            <person name="Li Y."/>
            <person name="Zhou Q."/>
            <person name="Bi G."/>
            <person name="Li C."/>
            <person name="Du R."/>
            <person name="Wang X."/>
            <person name="Sun T."/>
            <person name="Guo L."/>
            <person name="Liang H."/>
            <person name="Lu P."/>
            <person name="Wu Y."/>
            <person name="Zhang Z."/>
            <person name="Ro D.K."/>
            <person name="Shang Y."/>
            <person name="Huang S."/>
            <person name="Yan J."/>
        </authorList>
    </citation>
    <scope>NUCLEOTIDE SEQUENCE [LARGE SCALE GENOMIC DNA]</scope>
    <source>
        <strain evidence="5">Ta-2019</strain>
    </source>
</reference>
<feature type="region of interest" description="Disordered" evidence="3">
    <location>
        <begin position="50"/>
        <end position="105"/>
    </location>
</feature>
<sequence>KKHEMALSPRPNATTVGAVKDIVTASEAVYISASGVRSPDLSYINHFSSSLHNSRTPSTNSSFMELPQPQHSSEGSKPPHDFLSLYGGSSSSNRGVEHRSSQGISTYLTTQDFLQPLERGSKGSHNNNSRGSEVSSAEGSAATSTSSVEHVLPGGIGTYSISHISSYGQANGKSEPVPAPMVHVNVTEAKPEISARVTSVVNNYGVGGGAAFTLWEERVRVLEGNRPSDPHAKTDAAKGSGHKQGKVFVEMMKSIKPISEDDDDEDDEYVDRNRKESSSYKGETPSKVDGKSNDQRANTPRSKHSATEQRRRSKINDRFQTLRELVPHSDQKRDKASFLLEVIEYIQSLQEKVRKYETTEQSWNQERMKTMVWDICKKSPVHGELPVDGSRTIVSSVLESKQNSEVAEPNKSRNSNAIHDEISIAATDMHPNSQNLIQTNKSTPVIPGCQPNREKENIGVFNKSVPLTLSMQQSMYSPFGRNFTHSVHPKAQVASEIHCLPTVPAMTSGCMPINAYTFDREKDGNSTAPHLLPRFQENATNVIKTMTGLESQWSELRPSQSSSIPQDSLWNGGISVKDENVDARSASRPDQHSNLCFNSRLSQPAPQSEAELASRQPQPQGSSPDQHRVTDSRVHSNEQEQLAIQGGVINVSSIYSQGLLDTLTQALRSSGLDLSQAKHISCRLTLAGRVEHLRATTNIK</sequence>
<feature type="compositionally biased region" description="Low complexity" evidence="3">
    <location>
        <begin position="131"/>
        <end position="149"/>
    </location>
</feature>
<comment type="caution">
    <text evidence="5">The sequence shown here is derived from an EMBL/GenBank/DDBJ whole genome shotgun (WGS) entry which is preliminary data.</text>
</comment>
<dbReference type="AlphaFoldDB" id="A0AA38GYS9"/>
<name>A0AA38GYS9_TAXCH</name>
<feature type="compositionally biased region" description="Basic and acidic residues" evidence="3">
    <location>
        <begin position="305"/>
        <end position="318"/>
    </location>
</feature>
<feature type="region of interest" description="Disordered" evidence="3">
    <location>
        <begin position="225"/>
        <end position="318"/>
    </location>
</feature>
<protein>
    <recommendedName>
        <fullName evidence="4">BHLH domain-containing protein</fullName>
    </recommendedName>
</protein>
<accession>A0AA38GYS9</accession>
<feature type="region of interest" description="Disordered" evidence="3">
    <location>
        <begin position="117"/>
        <end position="152"/>
    </location>
</feature>
<dbReference type="CDD" id="cd11453">
    <property type="entry name" value="bHLH_AtBIM_like"/>
    <property type="match status" value="1"/>
</dbReference>
<feature type="compositionally biased region" description="Polar residues" evidence="3">
    <location>
        <begin position="592"/>
        <end position="606"/>
    </location>
</feature>
<gene>
    <name evidence="5" type="ORF">KI387_003276</name>
</gene>
<evidence type="ECO:0000256" key="1">
    <source>
        <dbReference type="ARBA" id="ARBA00023015"/>
    </source>
</evidence>